<dbReference type="InterPro" id="IPR052025">
    <property type="entry name" value="Xyloglucanase_GH74"/>
</dbReference>
<dbReference type="PANTHER" id="PTHR43739">
    <property type="entry name" value="XYLOGLUCANASE (EUROFUNG)"/>
    <property type="match status" value="1"/>
</dbReference>
<dbReference type="Pfam" id="PF15902">
    <property type="entry name" value="Sortilin-Vps10"/>
    <property type="match status" value="1"/>
</dbReference>
<feature type="chain" id="PRO_5046547236" description="Sortilin N-terminal domain-containing protein" evidence="3">
    <location>
        <begin position="21"/>
        <end position="959"/>
    </location>
</feature>
<feature type="signal peptide" evidence="3">
    <location>
        <begin position="1"/>
        <end position="20"/>
    </location>
</feature>
<sequence>MLKFIFTYLLFLLFTAPTLAQQIDIKATSAGERAQSIEQRHQMRTNSIFKEYPVRNVGPVVVGGRITDLAVQSENPRNFYIAFASGGVFKTHNSGNTMEPIFDHQGTLTIGDLAISQADKDIIWVGTGENNSSRSSYAGTGVYKSMDGGESWEFVGLRDSQHIGRIITHPTDPDIAWIASMGPLYSANEVRGIYKTTDGGNSWTQTLTPPDSTGAIDLIQHPKNPDKLWATTWERYRQAWNFDEAGPGSAIYVSENGGESWQKSMKGFPDKKYVGRIGLDISQSNPNILYAFLDNQKETKTKKETDSDELTQADFIEMEREEFLNLDNEKLNDFLRNNDFQREYTAESVKEDVRAGEYPPKALADYLGDANEALFESSIEGAQVYRSEDGGKTWNKINSYPLDNLIYTYGYYFGEVRVSPTNPDELYILGVPLLKSTDGGKTWKAIAENQDVHVDHHAMWIDPEDPEHLFLGNDGGLYESHDGGKNFIHHNNAPVGQFYTVAVDMEEPYNIYGGLQDNGVLTGSSQGSPNDGNEWEQLFGGDGMHIAVHPEDSDRIYMGYQFGNYFRLDRSDSQYERITPKHHIGEAPYRFNWNTPIEMSNHNPDILYFGSQKINRSMDTGKTWKTISPDLTHDLPSGNVPYSTLTTISESPLDFSVIWAGTDDGNIQVTKDGGTSWDLVSDELPRRRWVSEVQASPHYTATAYASLNGYRYDEFKTYLYKTTDYGKNWHSIKGNLPDDVANVIAQDPKYPDLLYAGFDHGTYLSFDDGNEWFLINDIPNVAAYDMVVHPRELELIVGTHGRSVYVMDLKPIHTVAKNKNQKVLALTIDDISHSENWGQRPVPYRPVNEPSAKWMYWIGDEQVQNQSIEITVKDNKDNTVTTLTDRASYGFNTFEWNLKLQEAKEGETADYLSPGNYIITYNINGSTDETTFEITSPNNNSNTGQRVFSGPEEIEFEDY</sequence>
<dbReference type="InterPro" id="IPR031778">
    <property type="entry name" value="Sortilin_N"/>
</dbReference>
<reference evidence="5 6" key="1">
    <citation type="submission" date="2021-11" db="EMBL/GenBank/DDBJ databases">
        <title>Aliifidinibius sp. nov., a new bacterium isolated from saline soil.</title>
        <authorList>
            <person name="Galisteo C."/>
            <person name="De La Haba R."/>
            <person name="Sanchez-Porro C."/>
            <person name="Ventosa A."/>
        </authorList>
    </citation>
    <scope>NUCLEOTIDE SEQUENCE [LARGE SCALE GENOMIC DNA]</scope>
    <source>
        <strain evidence="5 6">KACC 190600</strain>
    </source>
</reference>
<evidence type="ECO:0000259" key="4">
    <source>
        <dbReference type="Pfam" id="PF15902"/>
    </source>
</evidence>
<keyword evidence="1" id="KW-0677">Repeat</keyword>
<dbReference type="InterPro" id="IPR015943">
    <property type="entry name" value="WD40/YVTN_repeat-like_dom_sf"/>
</dbReference>
<protein>
    <recommendedName>
        <fullName evidence="4">Sortilin N-terminal domain-containing protein</fullName>
    </recommendedName>
</protein>
<dbReference type="Proteomes" id="UP001207337">
    <property type="component" value="Unassembled WGS sequence"/>
</dbReference>
<comment type="caution">
    <text evidence="5">The sequence shown here is derived from an EMBL/GenBank/DDBJ whole genome shotgun (WGS) entry which is preliminary data.</text>
</comment>
<evidence type="ECO:0000313" key="5">
    <source>
        <dbReference type="EMBL" id="MCW9712294.1"/>
    </source>
</evidence>
<dbReference type="InterPro" id="IPR036278">
    <property type="entry name" value="Sialidase_sf"/>
</dbReference>
<evidence type="ECO:0000313" key="6">
    <source>
        <dbReference type="Proteomes" id="UP001207337"/>
    </source>
</evidence>
<dbReference type="PANTHER" id="PTHR43739:SF5">
    <property type="entry name" value="EXO-ALPHA-SIALIDASE"/>
    <property type="match status" value="1"/>
</dbReference>
<feature type="region of interest" description="Disordered" evidence="2">
    <location>
        <begin position="937"/>
        <end position="959"/>
    </location>
</feature>
<proteinExistence type="predicted"/>
<gene>
    <name evidence="5" type="ORF">LQ318_05175</name>
</gene>
<feature type="compositionally biased region" description="Polar residues" evidence="2">
    <location>
        <begin position="937"/>
        <end position="946"/>
    </location>
</feature>
<accession>A0ABT3PWR1</accession>
<dbReference type="Gene3D" id="2.130.10.10">
    <property type="entry name" value="YVTN repeat-like/Quinoprotein amine dehydrogenase"/>
    <property type="match status" value="5"/>
</dbReference>
<dbReference type="RefSeq" id="WP_265788137.1">
    <property type="nucleotide sequence ID" value="NZ_BAABRS010000001.1"/>
</dbReference>
<feature type="domain" description="Sortilin N-terminal" evidence="4">
    <location>
        <begin position="142"/>
        <end position="335"/>
    </location>
</feature>
<evidence type="ECO:0000256" key="3">
    <source>
        <dbReference type="SAM" id="SignalP"/>
    </source>
</evidence>
<organism evidence="5 6">
    <name type="scientific">Fodinibius salicampi</name>
    <dbReference type="NCBI Taxonomy" id="1920655"/>
    <lineage>
        <taxon>Bacteria</taxon>
        <taxon>Pseudomonadati</taxon>
        <taxon>Balneolota</taxon>
        <taxon>Balneolia</taxon>
        <taxon>Balneolales</taxon>
        <taxon>Balneolaceae</taxon>
        <taxon>Fodinibius</taxon>
    </lineage>
</organism>
<evidence type="ECO:0000256" key="1">
    <source>
        <dbReference type="ARBA" id="ARBA00022737"/>
    </source>
</evidence>
<dbReference type="SUPFAM" id="SSF50939">
    <property type="entry name" value="Sialidases"/>
    <property type="match status" value="2"/>
</dbReference>
<keyword evidence="6" id="KW-1185">Reference proteome</keyword>
<name>A0ABT3PWR1_9BACT</name>
<dbReference type="EMBL" id="JAJNDC010000001">
    <property type="protein sequence ID" value="MCW9712294.1"/>
    <property type="molecule type" value="Genomic_DNA"/>
</dbReference>
<keyword evidence="3" id="KW-0732">Signal</keyword>
<evidence type="ECO:0000256" key="2">
    <source>
        <dbReference type="SAM" id="MobiDB-lite"/>
    </source>
</evidence>
<dbReference type="CDD" id="cd15482">
    <property type="entry name" value="Sialidase_non-viral"/>
    <property type="match status" value="1"/>
</dbReference>